<reference evidence="1 2" key="1">
    <citation type="submission" date="2016-11" db="EMBL/GenBank/DDBJ databases">
        <authorList>
            <person name="Jaros S."/>
            <person name="Januszkiewicz K."/>
            <person name="Wedrychowicz H."/>
        </authorList>
    </citation>
    <scope>NUCLEOTIDE SEQUENCE [LARGE SCALE GENOMIC DNA]</scope>
    <source>
        <strain evidence="1 2">GAS242</strain>
    </source>
</reference>
<protein>
    <recommendedName>
        <fullName evidence="3">MerR HTH family regulatory protein</fullName>
    </recommendedName>
</protein>
<evidence type="ECO:0000313" key="1">
    <source>
        <dbReference type="EMBL" id="SHG55173.1"/>
    </source>
</evidence>
<dbReference type="Proteomes" id="UP000190675">
    <property type="component" value="Chromosome I"/>
</dbReference>
<evidence type="ECO:0000313" key="2">
    <source>
        <dbReference type="Proteomes" id="UP000190675"/>
    </source>
</evidence>
<dbReference type="EMBL" id="LT670818">
    <property type="protein sequence ID" value="SHG55173.1"/>
    <property type="molecule type" value="Genomic_DNA"/>
</dbReference>
<dbReference type="AlphaFoldDB" id="A0A1M5KSN4"/>
<name>A0A1M5KSN4_9BRAD</name>
<dbReference type="OrthoDB" id="10005255at2"/>
<evidence type="ECO:0008006" key="3">
    <source>
        <dbReference type="Google" id="ProtNLM"/>
    </source>
</evidence>
<proteinExistence type="predicted"/>
<dbReference type="SUPFAM" id="SSF46955">
    <property type="entry name" value="Putative DNA-binding domain"/>
    <property type="match status" value="1"/>
</dbReference>
<gene>
    <name evidence="1" type="ORF">SAMN05444169_3015</name>
</gene>
<organism evidence="1 2">
    <name type="scientific">Bradyrhizobium erythrophlei</name>
    <dbReference type="NCBI Taxonomy" id="1437360"/>
    <lineage>
        <taxon>Bacteria</taxon>
        <taxon>Pseudomonadati</taxon>
        <taxon>Pseudomonadota</taxon>
        <taxon>Alphaproteobacteria</taxon>
        <taxon>Hyphomicrobiales</taxon>
        <taxon>Nitrobacteraceae</taxon>
        <taxon>Bradyrhizobium</taxon>
    </lineage>
</organism>
<dbReference type="InterPro" id="IPR009061">
    <property type="entry name" value="DNA-bd_dom_put_sf"/>
</dbReference>
<accession>A0A1M5KSN4</accession>
<dbReference type="RefSeq" id="WP_079566628.1">
    <property type="nucleotide sequence ID" value="NZ_LT670818.1"/>
</dbReference>
<sequence>MLTEYSPHATAYAARCKPDTLRDWRRLGFFKGLGERKGKGHLFTQSDVARIAVASFIARNGASLREAFEIVGERGWTIDAVAAGERNAPGAGDDYYLSFVVNPDCSFPESITGAPVSVIQFDTEPTGVLQVNVSKVIRSALERLNTYEQNADT</sequence>